<proteinExistence type="inferred from homology"/>
<sequence length="200" mass="22644">MNTPNSPKGRVLVLYAHPCPESFNAAVHKTVVDTLTKNGWDVDDCDLNVEGFQPVLTESERRGYHDVPENIDPVRPYVDRLQAADALIMVFPVWNFGYPAILKGFLDRVFLPDVSFKLANGGIRPGLTNIKKLYACTTYGGTRFRATLNSDPPRKCVMRAVWYACGMPKKKYLALYDMNNNTEAKLTAHLDRVRREMEAF</sequence>
<organism evidence="4 5">
    <name type="scientific">Pacificibacter marinus</name>
    <dbReference type="NCBI Taxonomy" id="658057"/>
    <lineage>
        <taxon>Bacteria</taxon>
        <taxon>Pseudomonadati</taxon>
        <taxon>Pseudomonadota</taxon>
        <taxon>Alphaproteobacteria</taxon>
        <taxon>Rhodobacterales</taxon>
        <taxon>Roseobacteraceae</taxon>
        <taxon>Pacificibacter</taxon>
    </lineage>
</organism>
<dbReference type="SUPFAM" id="SSF52218">
    <property type="entry name" value="Flavoproteins"/>
    <property type="match status" value="1"/>
</dbReference>
<dbReference type="EC" id="1.7.-.-" evidence="4"/>
<dbReference type="GO" id="GO:0003955">
    <property type="term" value="F:NAD(P)H dehydrogenase (quinone) activity"/>
    <property type="evidence" value="ECO:0007669"/>
    <property type="project" value="TreeGrafter"/>
</dbReference>
<dbReference type="Proteomes" id="UP000193307">
    <property type="component" value="Unassembled WGS sequence"/>
</dbReference>
<feature type="domain" description="Flavodoxin-like fold" evidence="3">
    <location>
        <begin position="10"/>
        <end position="194"/>
    </location>
</feature>
<keyword evidence="2 4" id="KW-0560">Oxidoreductase</keyword>
<dbReference type="InterPro" id="IPR003680">
    <property type="entry name" value="Flavodoxin_fold"/>
</dbReference>
<gene>
    <name evidence="4" type="primary">azoR</name>
    <name evidence="4" type="ORF">PAM7971_00308</name>
</gene>
<dbReference type="STRING" id="658057.SAMN04488032_101341"/>
<accession>A0A1Y5REV3</accession>
<comment type="similarity">
    <text evidence="1">Belongs to the NAD(P)H dehydrogenase (quinone) family.</text>
</comment>
<dbReference type="GO" id="GO:0005829">
    <property type="term" value="C:cytosol"/>
    <property type="evidence" value="ECO:0007669"/>
    <property type="project" value="TreeGrafter"/>
</dbReference>
<evidence type="ECO:0000256" key="2">
    <source>
        <dbReference type="ARBA" id="ARBA00023002"/>
    </source>
</evidence>
<dbReference type="Gene3D" id="3.40.50.360">
    <property type="match status" value="1"/>
</dbReference>
<dbReference type="InterPro" id="IPR051545">
    <property type="entry name" value="NAD(P)H_dehydrogenase_qn"/>
</dbReference>
<name>A0A1Y5REV3_9RHOB</name>
<evidence type="ECO:0000313" key="5">
    <source>
        <dbReference type="Proteomes" id="UP000193307"/>
    </source>
</evidence>
<keyword evidence="5" id="KW-1185">Reference proteome</keyword>
<reference evidence="4 5" key="1">
    <citation type="submission" date="2017-03" db="EMBL/GenBank/DDBJ databases">
        <authorList>
            <person name="Afonso C.L."/>
            <person name="Miller P.J."/>
            <person name="Scott M.A."/>
            <person name="Spackman E."/>
            <person name="Goraichik I."/>
            <person name="Dimitrov K.M."/>
            <person name="Suarez D.L."/>
            <person name="Swayne D.E."/>
        </authorList>
    </citation>
    <scope>NUCLEOTIDE SEQUENCE [LARGE SCALE GENOMIC DNA]</scope>
    <source>
        <strain evidence="4 5">CECT 7971</strain>
    </source>
</reference>
<dbReference type="OrthoDB" id="9798454at2"/>
<evidence type="ECO:0000256" key="1">
    <source>
        <dbReference type="ARBA" id="ARBA00006252"/>
    </source>
</evidence>
<evidence type="ECO:0000259" key="3">
    <source>
        <dbReference type="Pfam" id="PF02525"/>
    </source>
</evidence>
<dbReference type="PANTHER" id="PTHR10204">
    <property type="entry name" value="NAD P H OXIDOREDUCTASE-RELATED"/>
    <property type="match status" value="1"/>
</dbReference>
<dbReference type="PANTHER" id="PTHR10204:SF34">
    <property type="entry name" value="NAD(P)H DEHYDROGENASE [QUINONE] 1 ISOFORM 1"/>
    <property type="match status" value="1"/>
</dbReference>
<dbReference type="EMBL" id="FWFW01000001">
    <property type="protein sequence ID" value="SLN15864.1"/>
    <property type="molecule type" value="Genomic_DNA"/>
</dbReference>
<evidence type="ECO:0000313" key="4">
    <source>
        <dbReference type="EMBL" id="SLN15864.1"/>
    </source>
</evidence>
<dbReference type="RefSeq" id="WP_085847219.1">
    <property type="nucleotide sequence ID" value="NZ_FNZV01000001.1"/>
</dbReference>
<dbReference type="Pfam" id="PF02525">
    <property type="entry name" value="Flavodoxin_2"/>
    <property type="match status" value="1"/>
</dbReference>
<dbReference type="InterPro" id="IPR029039">
    <property type="entry name" value="Flavoprotein-like_sf"/>
</dbReference>
<dbReference type="AlphaFoldDB" id="A0A1Y5REV3"/>
<protein>
    <submittedName>
        <fullName evidence="4">FMN-dependent NADH-azoreductase</fullName>
        <ecNumber evidence="4">1.7.-.-</ecNumber>
    </submittedName>
</protein>